<accession>A0A387G522</accession>
<dbReference type="Pfam" id="PF08811">
    <property type="entry name" value="DUF1800"/>
    <property type="match status" value="1"/>
</dbReference>
<sequence>MSLSFQTLAALRFGYGFRPGEAVSADRDALLDPMRISDGNCLFPVGGIEARRQAIGNVADRLRDIRSSDIDDAAKRDEQKAIFKELQQSYQRDADARIAQAVFSPYGFYERLAAFWTNHFSVSVDKTQPMKLIVPLFEAEAIRPHIGGTFPDLLRSATQHPAMLIYLDQTQSLGPDSPAGIKRNKGLNENLARELLELHTLGAGSGYTQDDVRSAAMILTGITVDRQAVEADFRKAAAEPGSHRVLGVSYGRTQRTERDYLQLLNDLALNPKTAAHISRKLAIHFISDTPPQAMIDAMTQAWRKTDGDLMAVYGAMLDHPAAWTSEGTKARQPFDFIVAGLRALNLPKNAAAGAIVDPLADDVDGAQAMASDSPATPGNNSATPDNAPDPQEAKRRQAAIDATFYVPRGLGIYALQRMGQPVWRPPSPAGFPEGFDAWINAGELSERISWARRAIGRYGKQDDPRQFLKETLADAARDDTIRVVSQAPNKMMGLTLTLASPEFNRR</sequence>
<dbReference type="KEGG" id="rjg:CCGE525_30860"/>
<name>A0A387G522_9HYPH</name>
<evidence type="ECO:0000313" key="3">
    <source>
        <dbReference type="Proteomes" id="UP000282195"/>
    </source>
</evidence>
<dbReference type="RefSeq" id="WP_120708009.1">
    <property type="nucleotide sequence ID" value="NZ_CP032695.1"/>
</dbReference>
<dbReference type="InterPro" id="IPR014917">
    <property type="entry name" value="DUF1800"/>
</dbReference>
<reference evidence="2 3" key="1">
    <citation type="submission" date="2018-10" db="EMBL/GenBank/DDBJ databases">
        <title>Rhizobium etli, R. leguminosarum and a new Rhizobium genospecies from Phaseolus dumosus.</title>
        <authorList>
            <person name="Ramirez-Puebla S.T."/>
            <person name="Rogel-Hernandez M.A."/>
            <person name="Guerrero G."/>
            <person name="Ormeno-Orrillo E."/>
            <person name="Martinez-Romero J.C."/>
            <person name="Negrete-Yankelevich S."/>
            <person name="Martinez-Romero E."/>
        </authorList>
    </citation>
    <scope>NUCLEOTIDE SEQUENCE [LARGE SCALE GENOMIC DNA]</scope>
    <source>
        <strain evidence="2 3">CCGE525</strain>
        <plasmid evidence="3">prccge525c</plasmid>
    </source>
</reference>
<protein>
    <submittedName>
        <fullName evidence="2">DUF1800 domain-containing protein</fullName>
    </submittedName>
</protein>
<dbReference type="Proteomes" id="UP000282195">
    <property type="component" value="Plasmid pRCCGE525c"/>
</dbReference>
<dbReference type="EMBL" id="CP032695">
    <property type="protein sequence ID" value="AYG63101.1"/>
    <property type="molecule type" value="Genomic_DNA"/>
</dbReference>
<keyword evidence="3" id="KW-1185">Reference proteome</keyword>
<evidence type="ECO:0000256" key="1">
    <source>
        <dbReference type="SAM" id="MobiDB-lite"/>
    </source>
</evidence>
<geneLocation type="plasmid" evidence="3">
    <name>prccge525c</name>
</geneLocation>
<feature type="compositionally biased region" description="Polar residues" evidence="1">
    <location>
        <begin position="373"/>
        <end position="384"/>
    </location>
</feature>
<gene>
    <name evidence="2" type="ORF">CCGE525_30860</name>
</gene>
<dbReference type="AlphaFoldDB" id="A0A387G522"/>
<keyword evidence="2" id="KW-0614">Plasmid</keyword>
<dbReference type="OrthoDB" id="9772295at2"/>
<evidence type="ECO:0000313" key="2">
    <source>
        <dbReference type="EMBL" id="AYG63101.1"/>
    </source>
</evidence>
<feature type="region of interest" description="Disordered" evidence="1">
    <location>
        <begin position="367"/>
        <end position="395"/>
    </location>
</feature>
<organism evidence="2 3">
    <name type="scientific">Rhizobium jaguaris</name>
    <dbReference type="NCBI Taxonomy" id="1312183"/>
    <lineage>
        <taxon>Bacteria</taxon>
        <taxon>Pseudomonadati</taxon>
        <taxon>Pseudomonadota</taxon>
        <taxon>Alphaproteobacteria</taxon>
        <taxon>Hyphomicrobiales</taxon>
        <taxon>Rhizobiaceae</taxon>
        <taxon>Rhizobium/Agrobacterium group</taxon>
        <taxon>Rhizobium</taxon>
    </lineage>
</organism>
<proteinExistence type="predicted"/>